<evidence type="ECO:0000313" key="3">
    <source>
        <dbReference type="Proteomes" id="UP001628156"/>
    </source>
</evidence>
<dbReference type="EMBL" id="BAAFRS010000059">
    <property type="protein sequence ID" value="GAB1220812.1"/>
    <property type="molecule type" value="Genomic_DNA"/>
</dbReference>
<protein>
    <recommendedName>
        <fullName evidence="4">NUC153 domain-containing protein</fullName>
    </recommendedName>
</protein>
<reference evidence="2 3" key="1">
    <citation type="journal article" date="2019" name="PLoS Negl. Trop. Dis.">
        <title>Whole genome sequencing of Entamoeba nuttalli reveals mammalian host-related molecular signatures and a novel octapeptide-repeat surface protein.</title>
        <authorList>
            <person name="Tanaka M."/>
            <person name="Makiuchi T."/>
            <person name="Komiyama T."/>
            <person name="Shiina T."/>
            <person name="Osaki K."/>
            <person name="Tachibana H."/>
        </authorList>
    </citation>
    <scope>NUCLEOTIDE SEQUENCE [LARGE SCALE GENOMIC DNA]</scope>
    <source>
        <strain evidence="2 3">P19-061405</strain>
    </source>
</reference>
<feature type="region of interest" description="Disordered" evidence="1">
    <location>
        <begin position="114"/>
        <end position="171"/>
    </location>
</feature>
<keyword evidence="3" id="KW-1185">Reference proteome</keyword>
<evidence type="ECO:0000256" key="1">
    <source>
        <dbReference type="SAM" id="MobiDB-lite"/>
    </source>
</evidence>
<evidence type="ECO:0000313" key="2">
    <source>
        <dbReference type="EMBL" id="GAB1220812.1"/>
    </source>
</evidence>
<feature type="compositionally biased region" description="Basic and acidic residues" evidence="1">
    <location>
        <begin position="125"/>
        <end position="161"/>
    </location>
</feature>
<comment type="caution">
    <text evidence="2">The sequence shown here is derived from an EMBL/GenBank/DDBJ whole genome shotgun (WGS) entry which is preliminary data.</text>
</comment>
<proteinExistence type="predicted"/>
<sequence>MSVEETAQWIGKMFDHIPVEFYHTEIEDSKNTKRKFEVAHDDLAVDLNEISKRQLSVEGKMTISQYNEALLAMKKDQIKQTAQPLMEEDQVGEELIENPTLALKRKLHAKIDEVHKGKTKNLNTKVDKTELPESKKHFKQHNDNKQRHQSKKEKQEEKVEPFVRPTMTSPVVKDNLDFGTIAFTSGKTVPKYLNKKQKHD</sequence>
<name>A0ABQ0DD73_9EUKA</name>
<gene>
    <name evidence="2" type="ORF">ENUP19_0059G0021</name>
</gene>
<organism evidence="2 3">
    <name type="scientific">Entamoeba nuttalli</name>
    <dbReference type="NCBI Taxonomy" id="412467"/>
    <lineage>
        <taxon>Eukaryota</taxon>
        <taxon>Amoebozoa</taxon>
        <taxon>Evosea</taxon>
        <taxon>Archamoebae</taxon>
        <taxon>Mastigamoebida</taxon>
        <taxon>Entamoebidae</taxon>
        <taxon>Entamoeba</taxon>
    </lineage>
</organism>
<evidence type="ECO:0008006" key="4">
    <source>
        <dbReference type="Google" id="ProtNLM"/>
    </source>
</evidence>
<accession>A0ABQ0DD73</accession>
<dbReference type="Proteomes" id="UP001628156">
    <property type="component" value="Unassembled WGS sequence"/>
</dbReference>